<proteinExistence type="predicted"/>
<sequence length="129" mass="13520">MNIAIEFHDSQVNAVQPGTDGLHIAFSSAFAHRSGGEPGDADSGYVRPVEILLSDATWVGPLNECVGKLASGKLAVAGEELAILPLPSEFTGQIALELAFSNGATLTTTAKSLVVRFSGEPHFVESFFC</sequence>
<dbReference type="RefSeq" id="WP_327598137.1">
    <property type="nucleotide sequence ID" value="NZ_JAYXHS010000001.1"/>
</dbReference>
<dbReference type="Proteomes" id="UP001331561">
    <property type="component" value="Unassembled WGS sequence"/>
</dbReference>
<evidence type="ECO:0000313" key="2">
    <source>
        <dbReference type="Proteomes" id="UP001331561"/>
    </source>
</evidence>
<dbReference type="EMBL" id="JAYXHS010000001">
    <property type="protein sequence ID" value="MEC5385175.1"/>
    <property type="molecule type" value="Genomic_DNA"/>
</dbReference>
<name>A0ABU6K1U2_9RHOO</name>
<organism evidence="1 2">
    <name type="scientific">Uliginosibacterium silvisoli</name>
    <dbReference type="NCBI Taxonomy" id="3114758"/>
    <lineage>
        <taxon>Bacteria</taxon>
        <taxon>Pseudomonadati</taxon>
        <taxon>Pseudomonadota</taxon>
        <taxon>Betaproteobacteria</taxon>
        <taxon>Rhodocyclales</taxon>
        <taxon>Zoogloeaceae</taxon>
        <taxon>Uliginosibacterium</taxon>
    </lineage>
</organism>
<reference evidence="1 2" key="1">
    <citation type="submission" date="2024-01" db="EMBL/GenBank/DDBJ databases">
        <title>Uliginosibacterium soil sp. nov.</title>
        <authorList>
            <person name="Lv Y."/>
        </authorList>
    </citation>
    <scope>NUCLEOTIDE SEQUENCE [LARGE SCALE GENOMIC DNA]</scope>
    <source>
        <strain evidence="1 2">H3</strain>
    </source>
</reference>
<evidence type="ECO:0000313" key="1">
    <source>
        <dbReference type="EMBL" id="MEC5385175.1"/>
    </source>
</evidence>
<protein>
    <submittedName>
        <fullName evidence="1">Uncharacterized protein</fullName>
    </submittedName>
</protein>
<accession>A0ABU6K1U2</accession>
<keyword evidence="2" id="KW-1185">Reference proteome</keyword>
<comment type="caution">
    <text evidence="1">The sequence shown here is derived from an EMBL/GenBank/DDBJ whole genome shotgun (WGS) entry which is preliminary data.</text>
</comment>
<gene>
    <name evidence="1" type="ORF">VVD49_05535</name>
</gene>